<feature type="transmembrane region" description="Helical" evidence="9">
    <location>
        <begin position="78"/>
        <end position="98"/>
    </location>
</feature>
<evidence type="ECO:0000256" key="1">
    <source>
        <dbReference type="ARBA" id="ARBA00004651"/>
    </source>
</evidence>
<dbReference type="Pfam" id="PF02378">
    <property type="entry name" value="PTS_EIIC"/>
    <property type="match status" value="1"/>
</dbReference>
<dbReference type="InterPro" id="IPR051088">
    <property type="entry name" value="PTS_Sugar-EIIC/EIIB"/>
</dbReference>
<comment type="caution">
    <text evidence="11">The sequence shown here is derived from an EMBL/GenBank/DDBJ whole genome shotgun (WGS) entry which is preliminary data.</text>
</comment>
<keyword evidence="7 8" id="KW-0472">Membrane</keyword>
<evidence type="ECO:0000256" key="3">
    <source>
        <dbReference type="ARBA" id="ARBA00022475"/>
    </source>
</evidence>
<dbReference type="RefSeq" id="WP_369942758.1">
    <property type="nucleotide sequence ID" value="NZ_JBCLUF010000032.1"/>
</dbReference>
<sequence length="482" mass="52288">MVEQKKGKVGAFINAKVLPPIMKFVNTKAIVALKDGMVYALPFIIIGSIFLILNSFPIPAVQEWFKDIGWSVFFNQAYQTTFAIISIWTVIGIAYVYARNEKQEALPCGLTALSVFLLLQNLVVNSPLVSAMGKDGAGITDAAGKVVYTGTQLADQIDKLPQIVQNYLTSPVTGAINMTWLGGQGMIAAIIVGLLVGWSYTAMAKAGWKITLPEQVPANVANQFSAMIPSGVIITISMLIYAFFAKVFETDMLQWIYDVLQAPLQGLSDSLGGALILAFMVVFFWFFGVHGGLIMGGIGGAFLIPNTADNAALLAKGELTMQNGAHIVTNEFYNNFINLTGSGITIGLLVFTLVAAKSVQFRSLGKVEAVPGLFNINEPFLFGIPLVMNPWLAIPFFMTPVIVALSTYLVIYFGLVPPTGAAAPWTTPPIISGFLIGGWKMALWQAIVLCISVVLYWPFAKKYDNYLCEQEAAAQMNEENKE</sequence>
<evidence type="ECO:0000256" key="8">
    <source>
        <dbReference type="PIRNR" id="PIRNR006351"/>
    </source>
</evidence>
<evidence type="ECO:0000256" key="7">
    <source>
        <dbReference type="ARBA" id="ARBA00023136"/>
    </source>
</evidence>
<feature type="transmembrane region" description="Helical" evidence="9">
    <location>
        <begin position="264"/>
        <end position="286"/>
    </location>
</feature>
<dbReference type="Proteomes" id="UP001565236">
    <property type="component" value="Unassembled WGS sequence"/>
</dbReference>
<feature type="transmembrane region" description="Helical" evidence="9">
    <location>
        <begin position="180"/>
        <end position="203"/>
    </location>
</feature>
<keyword evidence="3 8" id="KW-1003">Cell membrane</keyword>
<feature type="transmembrane region" description="Helical" evidence="9">
    <location>
        <begin position="105"/>
        <end position="124"/>
    </location>
</feature>
<comment type="function">
    <text evidence="8">The phosphoenolpyruvate-dependent sugar phosphotransferase system (PTS), a major carbohydrate active -transport system, catalyzes the phosphorylation of incoming sugar substrates concomitant with their translocation across the cell membrane.</text>
</comment>
<evidence type="ECO:0000259" key="10">
    <source>
        <dbReference type="PROSITE" id="PS51105"/>
    </source>
</evidence>
<organism evidence="11 12">
    <name type="scientific">Ligilactobacillus faecis</name>
    <dbReference type="NCBI Taxonomy" id="762833"/>
    <lineage>
        <taxon>Bacteria</taxon>
        <taxon>Bacillati</taxon>
        <taxon>Bacillota</taxon>
        <taxon>Bacilli</taxon>
        <taxon>Lactobacillales</taxon>
        <taxon>Lactobacillaceae</taxon>
        <taxon>Ligilactobacillus</taxon>
    </lineage>
</organism>
<comment type="subcellular location">
    <subcellularLocation>
        <location evidence="1">Cell membrane</location>
        <topology evidence="1">Multi-pass membrane protein</topology>
    </subcellularLocation>
</comment>
<dbReference type="PANTHER" id="PTHR33989">
    <property type="match status" value="1"/>
</dbReference>
<evidence type="ECO:0000256" key="4">
    <source>
        <dbReference type="ARBA" id="ARBA00022597"/>
    </source>
</evidence>
<evidence type="ECO:0000256" key="5">
    <source>
        <dbReference type="ARBA" id="ARBA00022692"/>
    </source>
</evidence>
<gene>
    <name evidence="11" type="ORF">AALT52_08250</name>
</gene>
<evidence type="ECO:0000256" key="2">
    <source>
        <dbReference type="ARBA" id="ARBA00022448"/>
    </source>
</evidence>
<dbReference type="InterPro" id="IPR004796">
    <property type="entry name" value="PTS_IIC_cello"/>
</dbReference>
<dbReference type="NCBIfam" id="TIGR00410">
    <property type="entry name" value="lacE"/>
    <property type="match status" value="1"/>
</dbReference>
<name>A0ABV4DTV5_9LACO</name>
<proteinExistence type="predicted"/>
<keyword evidence="2 8" id="KW-0813">Transport</keyword>
<evidence type="ECO:0000313" key="11">
    <source>
        <dbReference type="EMBL" id="MEY8662877.1"/>
    </source>
</evidence>
<reference evidence="11 12" key="1">
    <citation type="submission" date="2024-03" db="EMBL/GenBank/DDBJ databases">
        <title>Mouse gut bacterial collection (mGBC) of GemPharmatech.</title>
        <authorList>
            <person name="He Y."/>
            <person name="Dong L."/>
            <person name="Wu D."/>
            <person name="Gao X."/>
            <person name="Lin Z."/>
        </authorList>
    </citation>
    <scope>NUCLEOTIDE SEQUENCE [LARGE SCALE GENOMIC DNA]</scope>
    <source>
        <strain evidence="11 12">15-30</strain>
    </source>
</reference>
<evidence type="ECO:0000256" key="9">
    <source>
        <dbReference type="SAM" id="Phobius"/>
    </source>
</evidence>
<evidence type="ECO:0000313" key="12">
    <source>
        <dbReference type="Proteomes" id="UP001565236"/>
    </source>
</evidence>
<feature type="domain" description="PTS EIIC type-3" evidence="10">
    <location>
        <begin position="13"/>
        <end position="459"/>
    </location>
</feature>
<keyword evidence="12" id="KW-1185">Reference proteome</keyword>
<dbReference type="EMBL" id="JBCLUF010000032">
    <property type="protein sequence ID" value="MEY8662877.1"/>
    <property type="molecule type" value="Genomic_DNA"/>
</dbReference>
<dbReference type="InterPro" id="IPR004501">
    <property type="entry name" value="PTS_EIIC_3"/>
</dbReference>
<keyword evidence="5 9" id="KW-0812">Transmembrane</keyword>
<feature type="transmembrane region" description="Helical" evidence="9">
    <location>
        <begin position="224"/>
        <end position="244"/>
    </location>
</feature>
<feature type="transmembrane region" description="Helical" evidence="9">
    <location>
        <begin position="38"/>
        <end position="58"/>
    </location>
</feature>
<feature type="transmembrane region" description="Helical" evidence="9">
    <location>
        <begin position="391"/>
        <end position="414"/>
    </location>
</feature>
<dbReference type="PIRSF" id="PIRSF006351">
    <property type="entry name" value="PTS_EIIC-Cellobiose"/>
    <property type="match status" value="1"/>
</dbReference>
<dbReference type="InterPro" id="IPR003352">
    <property type="entry name" value="PTS_EIIC"/>
</dbReference>
<dbReference type="PROSITE" id="PS51105">
    <property type="entry name" value="PTS_EIIC_TYPE_3"/>
    <property type="match status" value="1"/>
</dbReference>
<accession>A0ABV4DTV5</accession>
<feature type="transmembrane region" description="Helical" evidence="9">
    <location>
        <begin position="434"/>
        <end position="457"/>
    </location>
</feature>
<feature type="transmembrane region" description="Helical" evidence="9">
    <location>
        <begin position="335"/>
        <end position="356"/>
    </location>
</feature>
<evidence type="ECO:0000256" key="6">
    <source>
        <dbReference type="ARBA" id="ARBA00022989"/>
    </source>
</evidence>
<keyword evidence="6 9" id="KW-1133">Transmembrane helix</keyword>
<keyword evidence="4 8" id="KW-0762">Sugar transport</keyword>
<dbReference type="PANTHER" id="PTHR33989:SF4">
    <property type="entry name" value="PTS SYSTEM N,N'-DIACETYLCHITOBIOSE-SPECIFIC EIIC COMPONENT"/>
    <property type="match status" value="1"/>
</dbReference>
<protein>
    <recommendedName>
        <fullName evidence="8">Permease IIC component</fullName>
    </recommendedName>
</protein>